<evidence type="ECO:0000256" key="1">
    <source>
        <dbReference type="SAM" id="SignalP"/>
    </source>
</evidence>
<protein>
    <submittedName>
        <fullName evidence="3">Uncharacterized protein LOC128201885</fullName>
    </submittedName>
</protein>
<dbReference type="GeneID" id="128201885"/>
<accession>A0ABM3MXU1</accession>
<sequence>MYRILLAVTILLTTVQVYADEDKEKCTEVLSPGTFRCCKKASYNGGVTISIETLQQDESLKECFQQPGRPESCAREICIGNKKGFVTIDGKIDKAMLKMNIERDFKEQPVYGDILQNCVNGDVSKYGSDDMCDIMKLRQCFDLQFLKNCNEWDDEAPCTGTKDLIEKCSKLYS</sequence>
<dbReference type="Proteomes" id="UP001652740">
    <property type="component" value="Unplaced"/>
</dbReference>
<proteinExistence type="predicted"/>
<feature type="chain" id="PRO_5047197441" evidence="1">
    <location>
        <begin position="20"/>
        <end position="173"/>
    </location>
</feature>
<keyword evidence="1" id="KW-0732">Signal</keyword>
<keyword evidence="2" id="KW-1185">Reference proteome</keyword>
<organism evidence="2 3">
    <name type="scientific">Galleria mellonella</name>
    <name type="common">Greater wax moth</name>
    <dbReference type="NCBI Taxonomy" id="7137"/>
    <lineage>
        <taxon>Eukaryota</taxon>
        <taxon>Metazoa</taxon>
        <taxon>Ecdysozoa</taxon>
        <taxon>Arthropoda</taxon>
        <taxon>Hexapoda</taxon>
        <taxon>Insecta</taxon>
        <taxon>Pterygota</taxon>
        <taxon>Neoptera</taxon>
        <taxon>Endopterygota</taxon>
        <taxon>Lepidoptera</taxon>
        <taxon>Glossata</taxon>
        <taxon>Ditrysia</taxon>
        <taxon>Pyraloidea</taxon>
        <taxon>Pyralidae</taxon>
        <taxon>Galleriinae</taxon>
        <taxon>Galleria</taxon>
    </lineage>
</organism>
<name>A0ABM3MXU1_GALME</name>
<dbReference type="RefSeq" id="XP_052756167.1">
    <property type="nucleotide sequence ID" value="XM_052900207.1"/>
</dbReference>
<evidence type="ECO:0000313" key="3">
    <source>
        <dbReference type="RefSeq" id="XP_052756167.1"/>
    </source>
</evidence>
<evidence type="ECO:0000313" key="2">
    <source>
        <dbReference type="Proteomes" id="UP001652740"/>
    </source>
</evidence>
<gene>
    <name evidence="3" type="primary">LOC128201885</name>
</gene>
<reference evidence="3" key="1">
    <citation type="submission" date="2025-08" db="UniProtKB">
        <authorList>
            <consortium name="RefSeq"/>
        </authorList>
    </citation>
    <scope>IDENTIFICATION</scope>
    <source>
        <tissue evidence="3">Whole larvae</tissue>
    </source>
</reference>
<feature type="signal peptide" evidence="1">
    <location>
        <begin position="1"/>
        <end position="19"/>
    </location>
</feature>